<protein>
    <recommendedName>
        <fullName evidence="1">NAD-dependent epimerase/dehydratase domain-containing protein</fullName>
    </recommendedName>
</protein>
<dbReference type="OMA" id="PEDQFTN"/>
<dbReference type="GeneID" id="130716897"/>
<dbReference type="AlphaFoldDB" id="I3T6Q6"/>
<dbReference type="KEGG" id="lja:130716897"/>
<dbReference type="PANTHER" id="PTHR12126">
    <property type="entry name" value="NADH-UBIQUINONE OXIDOREDUCTASE 39 KDA SUBUNIT-RELATED"/>
    <property type="match status" value="1"/>
</dbReference>
<evidence type="ECO:0000313" key="2">
    <source>
        <dbReference type="EMBL" id="AFK48198.1"/>
    </source>
</evidence>
<accession>I3T6Q6</accession>
<dbReference type="GO" id="GO:0044877">
    <property type="term" value="F:protein-containing complex binding"/>
    <property type="evidence" value="ECO:0007669"/>
    <property type="project" value="TreeGrafter"/>
</dbReference>
<dbReference type="EMBL" id="BT148404">
    <property type="protein sequence ID" value="AFK48198.1"/>
    <property type="molecule type" value="mRNA"/>
</dbReference>
<dbReference type="OrthoDB" id="275457at2759"/>
<feature type="domain" description="NAD-dependent epimerase/dehydratase" evidence="1">
    <location>
        <begin position="66"/>
        <end position="277"/>
    </location>
</feature>
<sequence>MQAMARRVVHQSLKPSTSLKSIYPISDHHYGADHERFVSTIATKGVGHLVRKGTGGRSSVSGIVATVFGATGFLGRYVVQHLAKMGSQVLVPFRGSEDCHRHLKLMGDLGQVVPMKYNPRDESSVKAVMAKANVVINLIGRDFETRNYSYEQVHYHMADQLARISKEHGGIMRFIQVSCLGASPSSPSRMLRAKAAAEEAILRELPEATILKPATMIGTEDRILNRWAHFAKKYSFLPLFGDGSTKIQPVYVVDVANALTAALKDDGTSMGKVYELGGPEVYTMHELAELMYEVIREWPRYVKVPFPIAKALASPRELLINKLPFPLPTPNIFNLDQIRALTTDTVVSENALTFNDLGINPQKLKGYPTEFLISYRKGGPQFGSTISERVSPDAWP</sequence>
<dbReference type="PANTHER" id="PTHR12126:SF11">
    <property type="entry name" value="NADH DEHYDROGENASE [UBIQUINONE] 1 ALPHA SUBCOMPLEX SUBUNIT 9, MITOCHONDRIAL"/>
    <property type="match status" value="1"/>
</dbReference>
<proteinExistence type="evidence at transcript level"/>
<dbReference type="Pfam" id="PF01370">
    <property type="entry name" value="Epimerase"/>
    <property type="match status" value="1"/>
</dbReference>
<dbReference type="GO" id="GO:0005739">
    <property type="term" value="C:mitochondrion"/>
    <property type="evidence" value="ECO:0007669"/>
    <property type="project" value="TreeGrafter"/>
</dbReference>
<dbReference type="RefSeq" id="XP_057422917.1">
    <property type="nucleotide sequence ID" value="XM_057566934.1"/>
</dbReference>
<dbReference type="FunFam" id="3.40.50.720:FF:000326">
    <property type="entry name" value="NADH-ubiquinone oxidoreductase 39 kD subunit, putative"/>
    <property type="match status" value="1"/>
</dbReference>
<name>I3T6Q6_LOTJA</name>
<reference evidence="2" key="1">
    <citation type="submission" date="2012-05" db="EMBL/GenBank/DDBJ databases">
        <authorList>
            <person name="Krishnakumar V."/>
            <person name="Cheung F."/>
            <person name="Xiao Y."/>
            <person name="Chan A."/>
            <person name="Moskal W.A."/>
            <person name="Town C.D."/>
        </authorList>
    </citation>
    <scope>NUCLEOTIDE SEQUENCE</scope>
</reference>
<dbReference type="SUPFAM" id="SSF51735">
    <property type="entry name" value="NAD(P)-binding Rossmann-fold domains"/>
    <property type="match status" value="1"/>
</dbReference>
<evidence type="ECO:0000259" key="1">
    <source>
        <dbReference type="Pfam" id="PF01370"/>
    </source>
</evidence>
<dbReference type="CDD" id="cd05271">
    <property type="entry name" value="NDUFA9_like_SDR_a"/>
    <property type="match status" value="1"/>
</dbReference>
<dbReference type="InterPro" id="IPR051207">
    <property type="entry name" value="ComplexI_NDUFA9_subunit"/>
</dbReference>
<dbReference type="InterPro" id="IPR001509">
    <property type="entry name" value="Epimerase_deHydtase"/>
</dbReference>
<organism evidence="2">
    <name type="scientific">Lotus japonicus</name>
    <name type="common">Lotus corniculatus var. japonicus</name>
    <dbReference type="NCBI Taxonomy" id="34305"/>
    <lineage>
        <taxon>Eukaryota</taxon>
        <taxon>Viridiplantae</taxon>
        <taxon>Streptophyta</taxon>
        <taxon>Embryophyta</taxon>
        <taxon>Tracheophyta</taxon>
        <taxon>Spermatophyta</taxon>
        <taxon>Magnoliopsida</taxon>
        <taxon>eudicotyledons</taxon>
        <taxon>Gunneridae</taxon>
        <taxon>Pentapetalae</taxon>
        <taxon>rosids</taxon>
        <taxon>fabids</taxon>
        <taxon>Fabales</taxon>
        <taxon>Fabaceae</taxon>
        <taxon>Papilionoideae</taxon>
        <taxon>50 kb inversion clade</taxon>
        <taxon>NPAAA clade</taxon>
        <taxon>Hologalegina</taxon>
        <taxon>robinioid clade</taxon>
        <taxon>Loteae</taxon>
        <taxon>Lotus</taxon>
    </lineage>
</organism>
<dbReference type="Gene3D" id="3.40.50.720">
    <property type="entry name" value="NAD(P)-binding Rossmann-like Domain"/>
    <property type="match status" value="1"/>
</dbReference>
<dbReference type="InterPro" id="IPR036291">
    <property type="entry name" value="NAD(P)-bd_dom_sf"/>
</dbReference>